<evidence type="ECO:0000256" key="1">
    <source>
        <dbReference type="SAM" id="SignalP"/>
    </source>
</evidence>
<evidence type="ECO:0008006" key="5">
    <source>
        <dbReference type="Google" id="ProtNLM"/>
    </source>
</evidence>
<accession>A0A180H1C3</accession>
<protein>
    <recommendedName>
        <fullName evidence="5">Secreted protein</fullName>
    </recommendedName>
</protein>
<reference evidence="2" key="1">
    <citation type="submission" date="2009-11" db="EMBL/GenBank/DDBJ databases">
        <authorList>
            <consortium name="The Broad Institute Genome Sequencing Platform"/>
            <person name="Ward D."/>
            <person name="Feldgarden M."/>
            <person name="Earl A."/>
            <person name="Young S.K."/>
            <person name="Zeng Q."/>
            <person name="Koehrsen M."/>
            <person name="Alvarado L."/>
            <person name="Berlin A."/>
            <person name="Bochicchio J."/>
            <person name="Borenstein D."/>
            <person name="Chapman S.B."/>
            <person name="Chen Z."/>
            <person name="Engels R."/>
            <person name="Freedman E."/>
            <person name="Gellesch M."/>
            <person name="Goldberg J."/>
            <person name="Griggs A."/>
            <person name="Gujja S."/>
            <person name="Heilman E."/>
            <person name="Heiman D."/>
            <person name="Hepburn T."/>
            <person name="Howarth C."/>
            <person name="Jen D."/>
            <person name="Larson L."/>
            <person name="Lewis B."/>
            <person name="Mehta T."/>
            <person name="Park D."/>
            <person name="Pearson M."/>
            <person name="Roberts A."/>
            <person name="Saif S."/>
            <person name="Shea T."/>
            <person name="Shenoy N."/>
            <person name="Sisk P."/>
            <person name="Stolte C."/>
            <person name="Sykes S."/>
            <person name="Thomson T."/>
            <person name="Walk T."/>
            <person name="White J."/>
            <person name="Yandava C."/>
            <person name="Izard J."/>
            <person name="Baranova O.V."/>
            <person name="Blanton J.M."/>
            <person name="Tanner A.C."/>
            <person name="Dewhirst F.E."/>
            <person name="Haas B."/>
            <person name="Nusbaum C."/>
            <person name="Birren B."/>
        </authorList>
    </citation>
    <scope>NUCLEOTIDE SEQUENCE [LARGE SCALE GENOMIC DNA]</scope>
    <source>
        <strain evidence="2">1-1 BBBD Race 1</strain>
    </source>
</reference>
<feature type="signal peptide" evidence="1">
    <location>
        <begin position="1"/>
        <end position="26"/>
    </location>
</feature>
<feature type="chain" id="PRO_5008110536" description="Secreted protein" evidence="1">
    <location>
        <begin position="27"/>
        <end position="150"/>
    </location>
</feature>
<evidence type="ECO:0000313" key="2">
    <source>
        <dbReference type="EMBL" id="OAV98847.1"/>
    </source>
</evidence>
<dbReference type="EnsemblFungi" id="PTTG_12285-t43_1">
    <property type="protein sequence ID" value="PTTG_12285-t43_1-p1"/>
    <property type="gene ID" value="PTTG_12285"/>
</dbReference>
<proteinExistence type="predicted"/>
<dbReference type="OrthoDB" id="10429330at2759"/>
<dbReference type="EMBL" id="ADAS02000005">
    <property type="protein sequence ID" value="OAV98847.1"/>
    <property type="molecule type" value="Genomic_DNA"/>
</dbReference>
<sequence length="150" mass="16851">MSFINLFHRPHVTLLTIAAIVNICASVAVAPRYRTCDGSFYPGSDPSESICNSGGTDYPCATDSCGEYSLASWQQFTFQDCLFYLNNDKTQPITTNRRDVIHPLEYRVGADGTYVDAQDRDDRIWYRCPFSIDNSFNSRRATCSNCATLT</sequence>
<keyword evidence="1" id="KW-0732">Signal</keyword>
<reference evidence="2" key="2">
    <citation type="submission" date="2016-05" db="EMBL/GenBank/DDBJ databases">
        <title>Comparative analysis highlights variable genome content of wheat rusts and divergence of the mating loci.</title>
        <authorList>
            <person name="Cuomo C.A."/>
            <person name="Bakkeren G."/>
            <person name="Szabo L."/>
            <person name="Khalil H."/>
            <person name="Joly D."/>
            <person name="Goldberg J."/>
            <person name="Young S."/>
            <person name="Zeng Q."/>
            <person name="Fellers J."/>
        </authorList>
    </citation>
    <scope>NUCLEOTIDE SEQUENCE [LARGE SCALE GENOMIC DNA]</scope>
    <source>
        <strain evidence="2">1-1 BBBD Race 1</strain>
    </source>
</reference>
<keyword evidence="4" id="KW-1185">Reference proteome</keyword>
<dbReference type="AlphaFoldDB" id="A0A180H1C3"/>
<evidence type="ECO:0000313" key="4">
    <source>
        <dbReference type="Proteomes" id="UP000005240"/>
    </source>
</evidence>
<gene>
    <name evidence="2" type="ORF">PTTG_12285</name>
</gene>
<evidence type="ECO:0000313" key="3">
    <source>
        <dbReference type="EnsemblFungi" id="PTTG_12285-t43_1-p1"/>
    </source>
</evidence>
<dbReference type="VEuPathDB" id="FungiDB:PTTG_12285"/>
<reference evidence="3" key="4">
    <citation type="submission" date="2025-05" db="UniProtKB">
        <authorList>
            <consortium name="EnsemblFungi"/>
        </authorList>
    </citation>
    <scope>IDENTIFICATION</scope>
    <source>
        <strain evidence="3">isolate 1-1 / race 1 (BBBD)</strain>
    </source>
</reference>
<name>A0A180H1C3_PUCT1</name>
<organism evidence="2">
    <name type="scientific">Puccinia triticina (isolate 1-1 / race 1 (BBBD))</name>
    <name type="common">Brown leaf rust fungus</name>
    <dbReference type="NCBI Taxonomy" id="630390"/>
    <lineage>
        <taxon>Eukaryota</taxon>
        <taxon>Fungi</taxon>
        <taxon>Dikarya</taxon>
        <taxon>Basidiomycota</taxon>
        <taxon>Pucciniomycotina</taxon>
        <taxon>Pucciniomycetes</taxon>
        <taxon>Pucciniales</taxon>
        <taxon>Pucciniaceae</taxon>
        <taxon>Puccinia</taxon>
    </lineage>
</organism>
<reference evidence="3 4" key="3">
    <citation type="journal article" date="2017" name="G3 (Bethesda)">
        <title>Comparative analysis highlights variable genome content of wheat rusts and divergence of the mating loci.</title>
        <authorList>
            <person name="Cuomo C.A."/>
            <person name="Bakkeren G."/>
            <person name="Khalil H.B."/>
            <person name="Panwar V."/>
            <person name="Joly D."/>
            <person name="Linning R."/>
            <person name="Sakthikumar S."/>
            <person name="Song X."/>
            <person name="Adiconis X."/>
            <person name="Fan L."/>
            <person name="Goldberg J.M."/>
            <person name="Levin J.Z."/>
            <person name="Young S."/>
            <person name="Zeng Q."/>
            <person name="Anikster Y."/>
            <person name="Bruce M."/>
            <person name="Wang M."/>
            <person name="Yin C."/>
            <person name="McCallum B."/>
            <person name="Szabo L.J."/>
            <person name="Hulbert S."/>
            <person name="Chen X."/>
            <person name="Fellers J.P."/>
        </authorList>
    </citation>
    <scope>NUCLEOTIDE SEQUENCE</scope>
    <source>
        <strain evidence="3">isolate 1-1 / race 1 (BBBD)</strain>
        <strain evidence="4">Isolate 1-1 / race 1 (BBBD)</strain>
    </source>
</reference>
<dbReference type="Proteomes" id="UP000005240">
    <property type="component" value="Unassembled WGS sequence"/>
</dbReference>